<sequence>MLAKLRSALTQSRVTAGTGSARVTGPIRHQQRLVYAILIVMALYFAVIGTLNVIVFADYPVALLDYAGAIGVLAALVFFHRSGNLLIASWLVVLILIGVLLSFIHMAEGRNYSVIWVTVLPPVAFFLLGRRAGAWLSGLIFAYVIGFVYLYLPQWPPAQMTLGAWLNIVEVLTAQWFIFRLYERSRAEAFAELETLSITDKLTGLLNRSHLDTLLQYELERCSRSGQPLTLVLCDIDHFKRINDEHGHLTGDIILREFAKVLRQHTRANDICGRWGGEEFLIICPDTPVDAAAAITSKLHTALAAAHFSKGLSVSSSFGIASQTGTDALQLSDHLLRRADDALYDAKRRGRACAVIAAGGGAYQPVPRRAKVT</sequence>
<dbReference type="InterPro" id="IPR000160">
    <property type="entry name" value="GGDEF_dom"/>
</dbReference>
<evidence type="ECO:0000259" key="5">
    <source>
        <dbReference type="PROSITE" id="PS50887"/>
    </source>
</evidence>
<dbReference type="SUPFAM" id="SSF55073">
    <property type="entry name" value="Nucleotide cyclase"/>
    <property type="match status" value="1"/>
</dbReference>
<comment type="caution">
    <text evidence="6">The sequence shown here is derived from an EMBL/GenBank/DDBJ whole genome shotgun (WGS) entry which is preliminary data.</text>
</comment>
<dbReference type="PROSITE" id="PS50887">
    <property type="entry name" value="GGDEF"/>
    <property type="match status" value="1"/>
</dbReference>
<feature type="transmembrane region" description="Helical" evidence="4">
    <location>
        <begin position="61"/>
        <end position="79"/>
    </location>
</feature>
<dbReference type="PANTHER" id="PTHR45138">
    <property type="entry name" value="REGULATORY COMPONENTS OF SENSORY TRANSDUCTION SYSTEM"/>
    <property type="match status" value="1"/>
</dbReference>
<dbReference type="PANTHER" id="PTHR45138:SF9">
    <property type="entry name" value="DIGUANYLATE CYCLASE DGCM-RELATED"/>
    <property type="match status" value="1"/>
</dbReference>
<dbReference type="InterPro" id="IPR029787">
    <property type="entry name" value="Nucleotide_cyclase"/>
</dbReference>
<dbReference type="Pfam" id="PF00990">
    <property type="entry name" value="GGDEF"/>
    <property type="match status" value="1"/>
</dbReference>
<feature type="transmembrane region" description="Helical" evidence="4">
    <location>
        <begin position="33"/>
        <end position="55"/>
    </location>
</feature>
<accession>A0A1E8CGF8</accession>
<dbReference type="FunFam" id="3.30.70.270:FF:000001">
    <property type="entry name" value="Diguanylate cyclase domain protein"/>
    <property type="match status" value="1"/>
</dbReference>
<dbReference type="EC" id="2.7.7.65" evidence="2"/>
<protein>
    <recommendedName>
        <fullName evidence="2">diguanylate cyclase</fullName>
        <ecNumber evidence="2">2.7.7.65</ecNumber>
    </recommendedName>
</protein>
<evidence type="ECO:0000313" key="7">
    <source>
        <dbReference type="Proteomes" id="UP000175669"/>
    </source>
</evidence>
<name>A0A1E8CGF8_9GAMM</name>
<evidence type="ECO:0000256" key="2">
    <source>
        <dbReference type="ARBA" id="ARBA00012528"/>
    </source>
</evidence>
<dbReference type="InterPro" id="IPR050469">
    <property type="entry name" value="Diguanylate_Cyclase"/>
</dbReference>
<dbReference type="CDD" id="cd01949">
    <property type="entry name" value="GGDEF"/>
    <property type="match status" value="1"/>
</dbReference>
<dbReference type="InterPro" id="IPR043128">
    <property type="entry name" value="Rev_trsase/Diguanyl_cyclase"/>
</dbReference>
<dbReference type="GO" id="GO:0052621">
    <property type="term" value="F:diguanylate cyclase activity"/>
    <property type="evidence" value="ECO:0007669"/>
    <property type="project" value="UniProtKB-EC"/>
</dbReference>
<evidence type="ECO:0000256" key="1">
    <source>
        <dbReference type="ARBA" id="ARBA00001946"/>
    </source>
</evidence>
<evidence type="ECO:0000256" key="3">
    <source>
        <dbReference type="ARBA" id="ARBA00034247"/>
    </source>
</evidence>
<feature type="transmembrane region" description="Helical" evidence="4">
    <location>
        <begin position="86"/>
        <end position="106"/>
    </location>
</feature>
<dbReference type="STRING" id="1524254.PHACT_13655"/>
<dbReference type="Pfam" id="PF20966">
    <property type="entry name" value="MASE6"/>
    <property type="match status" value="1"/>
</dbReference>
<dbReference type="Gene3D" id="3.30.70.270">
    <property type="match status" value="1"/>
</dbReference>
<dbReference type="AlphaFoldDB" id="A0A1E8CGF8"/>
<dbReference type="NCBIfam" id="TIGR00254">
    <property type="entry name" value="GGDEF"/>
    <property type="match status" value="1"/>
</dbReference>
<dbReference type="EMBL" id="MASR01000002">
    <property type="protein sequence ID" value="OFE11580.1"/>
    <property type="molecule type" value="Genomic_DNA"/>
</dbReference>
<keyword evidence="4" id="KW-0812">Transmembrane</keyword>
<reference evidence="7" key="1">
    <citation type="submission" date="2016-07" db="EMBL/GenBank/DDBJ databases">
        <authorList>
            <person name="Florea S."/>
            <person name="Webb J.S."/>
            <person name="Jaromczyk J."/>
            <person name="Schardl C.L."/>
        </authorList>
    </citation>
    <scope>NUCLEOTIDE SEQUENCE [LARGE SCALE GENOMIC DNA]</scope>
    <source>
        <strain evidence="7">KCTC 42131</strain>
    </source>
</reference>
<dbReference type="Proteomes" id="UP000175669">
    <property type="component" value="Unassembled WGS sequence"/>
</dbReference>
<evidence type="ECO:0000256" key="4">
    <source>
        <dbReference type="SAM" id="Phobius"/>
    </source>
</evidence>
<keyword evidence="4" id="KW-1133">Transmembrane helix</keyword>
<dbReference type="SMART" id="SM00267">
    <property type="entry name" value="GGDEF"/>
    <property type="match status" value="1"/>
</dbReference>
<dbReference type="OrthoDB" id="9812260at2"/>
<gene>
    <name evidence="6" type="ORF">PHACT_13655</name>
</gene>
<comment type="catalytic activity">
    <reaction evidence="3">
        <text>2 GTP = 3',3'-c-di-GMP + 2 diphosphate</text>
        <dbReference type="Rhea" id="RHEA:24898"/>
        <dbReference type="ChEBI" id="CHEBI:33019"/>
        <dbReference type="ChEBI" id="CHEBI:37565"/>
        <dbReference type="ChEBI" id="CHEBI:58805"/>
        <dbReference type="EC" id="2.7.7.65"/>
    </reaction>
</comment>
<feature type="domain" description="GGDEF" evidence="5">
    <location>
        <begin position="227"/>
        <end position="359"/>
    </location>
</feature>
<feature type="transmembrane region" description="Helical" evidence="4">
    <location>
        <begin position="112"/>
        <end position="128"/>
    </location>
</feature>
<dbReference type="InterPro" id="IPR048435">
    <property type="entry name" value="MASE6"/>
</dbReference>
<keyword evidence="7" id="KW-1185">Reference proteome</keyword>
<keyword evidence="4" id="KW-0472">Membrane</keyword>
<evidence type="ECO:0000313" key="6">
    <source>
        <dbReference type="EMBL" id="OFE11580.1"/>
    </source>
</evidence>
<organism evidence="6 7">
    <name type="scientific">Pseudohongiella acticola</name>
    <dbReference type="NCBI Taxonomy" id="1524254"/>
    <lineage>
        <taxon>Bacteria</taxon>
        <taxon>Pseudomonadati</taxon>
        <taxon>Pseudomonadota</taxon>
        <taxon>Gammaproteobacteria</taxon>
        <taxon>Pseudomonadales</taxon>
        <taxon>Pseudohongiellaceae</taxon>
        <taxon>Pseudohongiella</taxon>
    </lineage>
</organism>
<comment type="cofactor">
    <cofactor evidence="1">
        <name>Mg(2+)</name>
        <dbReference type="ChEBI" id="CHEBI:18420"/>
    </cofactor>
</comment>
<dbReference type="RefSeq" id="WP_070118830.1">
    <property type="nucleotide sequence ID" value="NZ_MASR01000002.1"/>
</dbReference>
<feature type="transmembrane region" description="Helical" evidence="4">
    <location>
        <begin position="135"/>
        <end position="152"/>
    </location>
</feature>
<proteinExistence type="predicted"/>